<keyword evidence="1 6" id="KW-1277">Toxin-antitoxin system</keyword>
<dbReference type="Proteomes" id="UP000294911">
    <property type="component" value="Unassembled WGS sequence"/>
</dbReference>
<dbReference type="EMBL" id="SLXQ01000003">
    <property type="protein sequence ID" value="TCP53967.1"/>
    <property type="molecule type" value="Genomic_DNA"/>
</dbReference>
<dbReference type="OrthoDB" id="4377304at2"/>
<dbReference type="SUPFAM" id="SSF88723">
    <property type="entry name" value="PIN domain-like"/>
    <property type="match status" value="1"/>
</dbReference>
<evidence type="ECO:0000256" key="5">
    <source>
        <dbReference type="ARBA" id="ARBA00022842"/>
    </source>
</evidence>
<dbReference type="CDD" id="cd09873">
    <property type="entry name" value="PIN_Pae0151-like"/>
    <property type="match status" value="1"/>
</dbReference>
<dbReference type="PANTHER" id="PTHR35901:SF1">
    <property type="entry name" value="EXONUCLEASE VAPC9"/>
    <property type="match status" value="1"/>
</dbReference>
<comment type="similarity">
    <text evidence="6">Belongs to the PINc/VapC protein family.</text>
</comment>
<feature type="binding site" evidence="6">
    <location>
        <position position="5"/>
    </location>
    <ligand>
        <name>Mg(2+)</name>
        <dbReference type="ChEBI" id="CHEBI:18420"/>
    </ligand>
</feature>
<comment type="caution">
    <text evidence="8">The sequence shown here is derived from an EMBL/GenBank/DDBJ whole genome shotgun (WGS) entry which is preliminary data.</text>
</comment>
<accession>A0A4R2QW84</accession>
<dbReference type="Pfam" id="PF01850">
    <property type="entry name" value="PIN"/>
    <property type="match status" value="1"/>
</dbReference>
<dbReference type="InterPro" id="IPR022907">
    <property type="entry name" value="VapC_family"/>
</dbReference>
<keyword evidence="5 6" id="KW-0460">Magnesium</keyword>
<feature type="domain" description="PIN" evidence="7">
    <location>
        <begin position="2"/>
        <end position="116"/>
    </location>
</feature>
<dbReference type="GO" id="GO:0000287">
    <property type="term" value="F:magnesium ion binding"/>
    <property type="evidence" value="ECO:0007669"/>
    <property type="project" value="UniProtKB-UniRule"/>
</dbReference>
<evidence type="ECO:0000256" key="3">
    <source>
        <dbReference type="ARBA" id="ARBA00022723"/>
    </source>
</evidence>
<organism evidence="8 9">
    <name type="scientific">Tamaricihabitans halophyticus</name>
    <dbReference type="NCBI Taxonomy" id="1262583"/>
    <lineage>
        <taxon>Bacteria</taxon>
        <taxon>Bacillati</taxon>
        <taxon>Actinomycetota</taxon>
        <taxon>Actinomycetes</taxon>
        <taxon>Pseudonocardiales</taxon>
        <taxon>Pseudonocardiaceae</taxon>
        <taxon>Tamaricihabitans</taxon>
    </lineage>
</organism>
<dbReference type="EC" id="3.1.-.-" evidence="6"/>
<keyword evidence="2 6" id="KW-0540">Nuclease</keyword>
<dbReference type="PANTHER" id="PTHR35901">
    <property type="entry name" value="RIBONUCLEASE VAPC3"/>
    <property type="match status" value="1"/>
</dbReference>
<protein>
    <recommendedName>
        <fullName evidence="6">Ribonuclease VapC</fullName>
        <shortName evidence="6">RNase VapC</shortName>
        <ecNumber evidence="6">3.1.-.-</ecNumber>
    </recommendedName>
    <alternativeName>
        <fullName evidence="6">Toxin VapC</fullName>
    </alternativeName>
</protein>
<feature type="binding site" evidence="6">
    <location>
        <position position="91"/>
    </location>
    <ligand>
        <name>Mg(2+)</name>
        <dbReference type="ChEBI" id="CHEBI:18420"/>
    </ligand>
</feature>
<keyword evidence="3 6" id="KW-0479">Metal-binding</keyword>
<dbReference type="RefSeq" id="WP_132876760.1">
    <property type="nucleotide sequence ID" value="NZ_SLXQ01000003.1"/>
</dbReference>
<evidence type="ECO:0000256" key="2">
    <source>
        <dbReference type="ARBA" id="ARBA00022722"/>
    </source>
</evidence>
<dbReference type="HAMAP" id="MF_00265">
    <property type="entry name" value="VapC_Nob1"/>
    <property type="match status" value="1"/>
</dbReference>
<dbReference type="GO" id="GO:0090729">
    <property type="term" value="F:toxin activity"/>
    <property type="evidence" value="ECO:0007669"/>
    <property type="project" value="UniProtKB-KW"/>
</dbReference>
<dbReference type="GO" id="GO:0016787">
    <property type="term" value="F:hydrolase activity"/>
    <property type="evidence" value="ECO:0007669"/>
    <property type="project" value="UniProtKB-KW"/>
</dbReference>
<dbReference type="InterPro" id="IPR044153">
    <property type="entry name" value="PIN_Pae0151-like"/>
</dbReference>
<evidence type="ECO:0000256" key="4">
    <source>
        <dbReference type="ARBA" id="ARBA00022801"/>
    </source>
</evidence>
<keyword evidence="4 6" id="KW-0378">Hydrolase</keyword>
<keyword evidence="6" id="KW-0800">Toxin</keyword>
<sequence length="128" mass="13852">MIVVDASAAIDALLNAGHARQALSTQQAHLPHLIDSEIASGLRRQVTAGRVAPEAARDCLRVWQKLGVTRHPTFPLLARVWELRENISAYDASYVALAEFLACPLLTADARLTRAPGTRCTITLVPST</sequence>
<dbReference type="InterPro" id="IPR029060">
    <property type="entry name" value="PIN-like_dom_sf"/>
</dbReference>
<dbReference type="InterPro" id="IPR051619">
    <property type="entry name" value="TypeII_TA_RNase_PINc/VapC"/>
</dbReference>
<evidence type="ECO:0000259" key="7">
    <source>
        <dbReference type="Pfam" id="PF01850"/>
    </source>
</evidence>
<evidence type="ECO:0000313" key="8">
    <source>
        <dbReference type="EMBL" id="TCP53967.1"/>
    </source>
</evidence>
<gene>
    <name evidence="6" type="primary">vapC</name>
    <name evidence="8" type="ORF">EV191_1037</name>
</gene>
<evidence type="ECO:0000256" key="1">
    <source>
        <dbReference type="ARBA" id="ARBA00022649"/>
    </source>
</evidence>
<keyword evidence="9" id="KW-1185">Reference proteome</keyword>
<dbReference type="AlphaFoldDB" id="A0A4R2QW84"/>
<comment type="cofactor">
    <cofactor evidence="6">
        <name>Mg(2+)</name>
        <dbReference type="ChEBI" id="CHEBI:18420"/>
    </cofactor>
</comment>
<dbReference type="Gene3D" id="3.40.50.1010">
    <property type="entry name" value="5'-nuclease"/>
    <property type="match status" value="1"/>
</dbReference>
<proteinExistence type="inferred from homology"/>
<name>A0A4R2QW84_9PSEU</name>
<dbReference type="GO" id="GO:0004540">
    <property type="term" value="F:RNA nuclease activity"/>
    <property type="evidence" value="ECO:0007669"/>
    <property type="project" value="InterPro"/>
</dbReference>
<reference evidence="8 9" key="1">
    <citation type="submission" date="2019-03" db="EMBL/GenBank/DDBJ databases">
        <title>Genomic Encyclopedia of Type Strains, Phase IV (KMG-IV): sequencing the most valuable type-strain genomes for metagenomic binning, comparative biology and taxonomic classification.</title>
        <authorList>
            <person name="Goeker M."/>
        </authorList>
    </citation>
    <scope>NUCLEOTIDE SEQUENCE [LARGE SCALE GENOMIC DNA]</scope>
    <source>
        <strain evidence="8 9">DSM 45765</strain>
    </source>
</reference>
<dbReference type="InterPro" id="IPR002716">
    <property type="entry name" value="PIN_dom"/>
</dbReference>
<evidence type="ECO:0000313" key="9">
    <source>
        <dbReference type="Proteomes" id="UP000294911"/>
    </source>
</evidence>
<evidence type="ECO:0000256" key="6">
    <source>
        <dbReference type="HAMAP-Rule" id="MF_00265"/>
    </source>
</evidence>
<comment type="function">
    <text evidence="6">Toxic component of a toxin-antitoxin (TA) system. An RNase.</text>
</comment>